<gene>
    <name evidence="1" type="ORF">AIY28_24850</name>
</gene>
<keyword evidence="1" id="KW-0645">Protease</keyword>
<proteinExistence type="predicted"/>
<feature type="non-terminal residue" evidence="1">
    <location>
        <position position="1"/>
    </location>
</feature>
<name>A0A5U5NN88_SALER</name>
<dbReference type="GO" id="GO:0006508">
    <property type="term" value="P:proteolysis"/>
    <property type="evidence" value="ECO:0007669"/>
    <property type="project" value="UniProtKB-KW"/>
</dbReference>
<keyword evidence="1" id="KW-0378">Hydrolase</keyword>
<sequence>MENYEGVRIRQYQTRLEGKRSGE</sequence>
<accession>A0A5U5NN88</accession>
<organism evidence="1">
    <name type="scientific">Salmonella enterica</name>
    <name type="common">Salmonella choleraesuis</name>
    <dbReference type="NCBI Taxonomy" id="28901"/>
    <lineage>
        <taxon>Bacteria</taxon>
        <taxon>Pseudomonadati</taxon>
        <taxon>Pseudomonadota</taxon>
        <taxon>Gammaproteobacteria</taxon>
        <taxon>Enterobacterales</taxon>
        <taxon>Enterobacteriaceae</taxon>
        <taxon>Salmonella</taxon>
    </lineage>
</organism>
<protein>
    <submittedName>
        <fullName evidence="1">Hydrogenase 1 maturation protease</fullName>
    </submittedName>
</protein>
<dbReference type="GO" id="GO:0008233">
    <property type="term" value="F:peptidase activity"/>
    <property type="evidence" value="ECO:0007669"/>
    <property type="project" value="UniProtKB-KW"/>
</dbReference>
<dbReference type="AlphaFoldDB" id="A0A5U5NN88"/>
<evidence type="ECO:0000313" key="1">
    <source>
        <dbReference type="EMBL" id="EBQ5498991.1"/>
    </source>
</evidence>
<reference evidence="1" key="1">
    <citation type="submission" date="2018-07" db="EMBL/GenBank/DDBJ databases">
        <authorList>
            <consortium name="GenomeTrakr network: Whole genome sequencing for foodborne pathogen traceback"/>
        </authorList>
    </citation>
    <scope>NUCLEOTIDE SEQUENCE</scope>
    <source>
        <strain evidence="1">CFSAN036006</strain>
    </source>
</reference>
<dbReference type="EMBL" id="AAGPJC010000219">
    <property type="protein sequence ID" value="EBQ5498991.1"/>
    <property type="molecule type" value="Genomic_DNA"/>
</dbReference>
<comment type="caution">
    <text evidence="1">The sequence shown here is derived from an EMBL/GenBank/DDBJ whole genome shotgun (WGS) entry which is preliminary data.</text>
</comment>